<keyword evidence="2" id="KW-0695">RNA-directed DNA polymerase</keyword>
<proteinExistence type="predicted"/>
<dbReference type="PANTHER" id="PTHR46890">
    <property type="entry name" value="NON-LTR RETROLELEMENT REVERSE TRANSCRIPTASE-LIKE PROTEIN-RELATED"/>
    <property type="match status" value="1"/>
</dbReference>
<dbReference type="InterPro" id="IPR000477">
    <property type="entry name" value="RT_dom"/>
</dbReference>
<gene>
    <name evidence="2" type="ORF">Tci_671469</name>
</gene>
<keyword evidence="2" id="KW-0808">Transferase</keyword>
<sequence length="324" mass="37459">MFFQNVIFPKGGNASFIALILKTRDANMVKDFRPITLIESLYNIIAKIFTNRLVSVLGDIVSEVQSAFVASRQIIDGPFIVNELVHWCKRKNKQSMIFKVDFEKAYDSVCWDFLMDVLKKFGFGDRWCRWIQGCLASSRGSVLVNGSHTPEFQFYKGLKEGDPLSPFLFLLVMESFHLSVQRVVDEDIVREMESLKHQGMNFIGNIHRKMGNGLHTCFWDDIWKGDIAFKNLYPRIYALETTKSIYFASKLGQDNLGSSLRRVPRGGVEHSQFNALREYFENIVLADSRDRWSWSMEGSRDFSVPSVRREIYEKLLPMVSSKTR</sequence>
<dbReference type="PANTHER" id="PTHR46890:SF48">
    <property type="entry name" value="RNA-DIRECTED DNA POLYMERASE"/>
    <property type="match status" value="1"/>
</dbReference>
<dbReference type="CDD" id="cd01650">
    <property type="entry name" value="RT_nLTR_like"/>
    <property type="match status" value="1"/>
</dbReference>
<evidence type="ECO:0000259" key="1">
    <source>
        <dbReference type="Pfam" id="PF00078"/>
    </source>
</evidence>
<dbReference type="EMBL" id="BKCJ010529663">
    <property type="protein sequence ID" value="GFA99497.1"/>
    <property type="molecule type" value="Genomic_DNA"/>
</dbReference>
<organism evidence="2">
    <name type="scientific">Tanacetum cinerariifolium</name>
    <name type="common">Dalmatian daisy</name>
    <name type="synonym">Chrysanthemum cinerariifolium</name>
    <dbReference type="NCBI Taxonomy" id="118510"/>
    <lineage>
        <taxon>Eukaryota</taxon>
        <taxon>Viridiplantae</taxon>
        <taxon>Streptophyta</taxon>
        <taxon>Embryophyta</taxon>
        <taxon>Tracheophyta</taxon>
        <taxon>Spermatophyta</taxon>
        <taxon>Magnoliopsida</taxon>
        <taxon>eudicotyledons</taxon>
        <taxon>Gunneridae</taxon>
        <taxon>Pentapetalae</taxon>
        <taxon>asterids</taxon>
        <taxon>campanulids</taxon>
        <taxon>Asterales</taxon>
        <taxon>Asteraceae</taxon>
        <taxon>Asteroideae</taxon>
        <taxon>Anthemideae</taxon>
        <taxon>Anthemidinae</taxon>
        <taxon>Tanacetum</taxon>
    </lineage>
</organism>
<dbReference type="GO" id="GO:0003964">
    <property type="term" value="F:RNA-directed DNA polymerase activity"/>
    <property type="evidence" value="ECO:0007669"/>
    <property type="project" value="UniProtKB-KW"/>
</dbReference>
<dbReference type="InterPro" id="IPR043502">
    <property type="entry name" value="DNA/RNA_pol_sf"/>
</dbReference>
<evidence type="ECO:0000313" key="2">
    <source>
        <dbReference type="EMBL" id="GFA99497.1"/>
    </source>
</evidence>
<name>A0A699KP66_TANCI</name>
<reference evidence="2" key="1">
    <citation type="journal article" date="2019" name="Sci. Rep.">
        <title>Draft genome of Tanacetum cinerariifolium, the natural source of mosquito coil.</title>
        <authorList>
            <person name="Yamashiro T."/>
            <person name="Shiraishi A."/>
            <person name="Satake H."/>
            <person name="Nakayama K."/>
        </authorList>
    </citation>
    <scope>NUCLEOTIDE SEQUENCE</scope>
</reference>
<dbReference type="AlphaFoldDB" id="A0A699KP66"/>
<accession>A0A699KP66</accession>
<feature type="domain" description="Reverse transcriptase" evidence="1">
    <location>
        <begin position="29"/>
        <end position="194"/>
    </location>
</feature>
<dbReference type="InterPro" id="IPR052343">
    <property type="entry name" value="Retrotransposon-Effector_Assoc"/>
</dbReference>
<protein>
    <submittedName>
        <fullName evidence="2">RNA-directed DNA polymerase, eukaryota, reverse transcriptase zinc-binding domain protein</fullName>
    </submittedName>
</protein>
<dbReference type="Pfam" id="PF00078">
    <property type="entry name" value="RVT_1"/>
    <property type="match status" value="1"/>
</dbReference>
<comment type="caution">
    <text evidence="2">The sequence shown here is derived from an EMBL/GenBank/DDBJ whole genome shotgun (WGS) entry which is preliminary data.</text>
</comment>
<keyword evidence="2" id="KW-0548">Nucleotidyltransferase</keyword>
<dbReference type="SUPFAM" id="SSF56672">
    <property type="entry name" value="DNA/RNA polymerases"/>
    <property type="match status" value="1"/>
</dbReference>